<dbReference type="PANTHER" id="PTHR10947">
    <property type="entry name" value="PHENYLALANYL-TRNA SYNTHETASE BETA CHAIN AND LEUCINE-RICH REPEAT-CONTAINING PROTEIN 47"/>
    <property type="match status" value="1"/>
</dbReference>
<dbReference type="CDD" id="cd02796">
    <property type="entry name" value="tRNA_bind_bactPheRS"/>
    <property type="match status" value="1"/>
</dbReference>
<dbReference type="InterPro" id="IPR002547">
    <property type="entry name" value="tRNA-bd_dom"/>
</dbReference>
<name>A0A2R4VZQ2_THEAF</name>
<comment type="subcellular location">
    <subcellularLocation>
        <location evidence="1 15">Cytoplasm</location>
    </subcellularLocation>
</comment>
<evidence type="ECO:0000256" key="4">
    <source>
        <dbReference type="ARBA" id="ARBA00022490"/>
    </source>
</evidence>
<dbReference type="Pfam" id="PF17759">
    <property type="entry name" value="tRNA_synthFbeta"/>
    <property type="match status" value="1"/>
</dbReference>
<dbReference type="NCBIfam" id="TIGR00472">
    <property type="entry name" value="pheT_bact"/>
    <property type="match status" value="1"/>
</dbReference>
<evidence type="ECO:0000256" key="16">
    <source>
        <dbReference type="PROSITE-ProRule" id="PRU00209"/>
    </source>
</evidence>
<comment type="similarity">
    <text evidence="2 15">Belongs to the phenylalanyl-tRNA synthetase beta subunit family. Type 1 subfamily.</text>
</comment>
<keyword evidence="5 16" id="KW-0820">tRNA-binding</keyword>
<dbReference type="Proteomes" id="UP000244792">
    <property type="component" value="Chromosome"/>
</dbReference>
<dbReference type="Gene3D" id="2.40.50.140">
    <property type="entry name" value="Nucleic acid-binding proteins"/>
    <property type="match status" value="1"/>
</dbReference>
<dbReference type="SUPFAM" id="SSF50249">
    <property type="entry name" value="Nucleic acid-binding proteins"/>
    <property type="match status" value="1"/>
</dbReference>
<evidence type="ECO:0000313" key="20">
    <source>
        <dbReference type="EMBL" id="AWB10033.1"/>
    </source>
</evidence>
<comment type="subunit">
    <text evidence="3 15">Tetramer of two alpha and two beta subunits.</text>
</comment>
<dbReference type="Pfam" id="PF03484">
    <property type="entry name" value="B5"/>
    <property type="match status" value="1"/>
</dbReference>
<dbReference type="PROSITE" id="PS50886">
    <property type="entry name" value="TRBD"/>
    <property type="match status" value="1"/>
</dbReference>
<dbReference type="SMART" id="SM00896">
    <property type="entry name" value="FDX-ACB"/>
    <property type="match status" value="1"/>
</dbReference>
<evidence type="ECO:0000313" key="21">
    <source>
        <dbReference type="Proteomes" id="UP000244792"/>
    </source>
</evidence>
<dbReference type="RefSeq" id="WP_199919888.1">
    <property type="nucleotide sequence ID" value="NZ_CP020921.1"/>
</dbReference>
<proteinExistence type="inferred from homology"/>
<dbReference type="EC" id="6.1.1.20" evidence="15"/>
<gene>
    <name evidence="15" type="primary">pheT</name>
    <name evidence="20" type="ORF">TDSAC_0660</name>
</gene>
<keyword evidence="21" id="KW-1185">Reference proteome</keyword>
<evidence type="ECO:0000256" key="1">
    <source>
        <dbReference type="ARBA" id="ARBA00004496"/>
    </source>
</evidence>
<dbReference type="GO" id="GO:0009328">
    <property type="term" value="C:phenylalanine-tRNA ligase complex"/>
    <property type="evidence" value="ECO:0007669"/>
    <property type="project" value="TreeGrafter"/>
</dbReference>
<dbReference type="SUPFAM" id="SSF46955">
    <property type="entry name" value="Putative DNA-binding domain"/>
    <property type="match status" value="1"/>
</dbReference>
<dbReference type="SUPFAM" id="SSF54991">
    <property type="entry name" value="Anticodon-binding domain of PheRS"/>
    <property type="match status" value="1"/>
</dbReference>
<protein>
    <recommendedName>
        <fullName evidence="15">Phenylalanine--tRNA ligase beta subunit</fullName>
        <ecNumber evidence="15">6.1.1.20</ecNumber>
    </recommendedName>
    <alternativeName>
        <fullName evidence="15">Phenylalanyl-tRNA synthetase beta subunit</fullName>
        <shortName evidence="15">PheRS</shortName>
    </alternativeName>
</protein>
<dbReference type="InterPro" id="IPR045864">
    <property type="entry name" value="aa-tRNA-synth_II/BPL/LPL"/>
</dbReference>
<dbReference type="AlphaFoldDB" id="A0A2R4VZQ2"/>
<dbReference type="InterPro" id="IPR020825">
    <property type="entry name" value="Phe-tRNA_synthase-like_B3/B4"/>
</dbReference>
<dbReference type="Gene3D" id="3.30.930.10">
    <property type="entry name" value="Bira Bifunctional Protein, Domain 2"/>
    <property type="match status" value="1"/>
</dbReference>
<dbReference type="GO" id="GO:0004826">
    <property type="term" value="F:phenylalanine-tRNA ligase activity"/>
    <property type="evidence" value="ECO:0007669"/>
    <property type="project" value="UniProtKB-UniRule"/>
</dbReference>
<dbReference type="PANTHER" id="PTHR10947:SF0">
    <property type="entry name" value="PHENYLALANINE--TRNA LIGASE BETA SUBUNIT"/>
    <property type="match status" value="1"/>
</dbReference>
<evidence type="ECO:0000259" key="19">
    <source>
        <dbReference type="PROSITE" id="PS51483"/>
    </source>
</evidence>
<dbReference type="InterPro" id="IPR041616">
    <property type="entry name" value="PheRS_beta_core"/>
</dbReference>
<dbReference type="CDD" id="cd00769">
    <property type="entry name" value="PheRS_beta_core"/>
    <property type="match status" value="1"/>
</dbReference>
<dbReference type="SUPFAM" id="SSF56037">
    <property type="entry name" value="PheT/TilS domain"/>
    <property type="match status" value="1"/>
</dbReference>
<dbReference type="InterPro" id="IPR045060">
    <property type="entry name" value="Phe-tRNA-ligase_IIc_bsu"/>
</dbReference>
<dbReference type="Pfam" id="PF03147">
    <property type="entry name" value="FDX-ACB"/>
    <property type="match status" value="1"/>
</dbReference>
<dbReference type="InterPro" id="IPR009061">
    <property type="entry name" value="DNA-bd_dom_put_sf"/>
</dbReference>
<dbReference type="Gene3D" id="3.50.40.10">
    <property type="entry name" value="Phenylalanyl-trna Synthetase, Chain B, domain 3"/>
    <property type="match status" value="1"/>
</dbReference>
<dbReference type="HAMAP" id="MF_00283">
    <property type="entry name" value="Phe_tRNA_synth_beta1"/>
    <property type="match status" value="1"/>
</dbReference>
<feature type="domain" description="FDX-ACB" evidence="18">
    <location>
        <begin position="710"/>
        <end position="803"/>
    </location>
</feature>
<evidence type="ECO:0000256" key="15">
    <source>
        <dbReference type="HAMAP-Rule" id="MF_00283"/>
    </source>
</evidence>
<dbReference type="InterPro" id="IPR005146">
    <property type="entry name" value="B3/B4_tRNA-bd"/>
</dbReference>
<feature type="binding site" evidence="15">
    <location>
        <position position="462"/>
    </location>
    <ligand>
        <name>Mg(2+)</name>
        <dbReference type="ChEBI" id="CHEBI:18420"/>
        <note>shared with alpha subunit</note>
    </ligand>
</feature>
<dbReference type="InterPro" id="IPR012340">
    <property type="entry name" value="NA-bd_OB-fold"/>
</dbReference>
<dbReference type="SMART" id="SM00873">
    <property type="entry name" value="B3_4"/>
    <property type="match status" value="1"/>
</dbReference>
<evidence type="ECO:0000259" key="18">
    <source>
        <dbReference type="PROSITE" id="PS51447"/>
    </source>
</evidence>
<evidence type="ECO:0000256" key="12">
    <source>
        <dbReference type="ARBA" id="ARBA00022917"/>
    </source>
</evidence>
<keyword evidence="10 15" id="KW-0460">Magnesium</keyword>
<sequence length="807" mass="91478">MKVSLSWLSEILEESLDERIVSDILQSSGIEVEQIDEVKTDFNKVVIGRIINHEKHPDANRLFVVDVDLGREVKRIVTAATNLSVGDIVPVALHGSRLSTGTVIKKTKLRGILSEGMFCSPNELGFGKDHSGIMILNDEKFQIGSDLASILGEKDYVLDLSIPANRPDLMSVVGVAREIGAKLRLMVKIKDFECKYSNDLSPIKVRIDFPEGCMVYLGQWIEGVTIKPSSPFVAERLKKVGIRPINNVVDCTNYVMFLLGHPLHAFDMNKINKRVIVRRAFDDESLALLDGSEVILNENDIVIADESGPIGLAGIMGAGNSEISSTTTDVFLEAAIFNHINIRRTSRRLGIRTEASIRFEKGLYWKDVSEIISFASKMIASTSGGILHKKIEIDGKLPESSKEIFLVPEKVNYMLGTTFSKTDIQESLQKLGFKVECKDRLFKVTSPTYRLDIKEAEDLVEEVARFQGFEKIPSTLPGEPMPGFLPKRIELINRIKSYFANNGFTESISDSLISMEDVLKTNTISMQDTDKATFIEDRVIKVLSALSEEHSVLRTSMLEPLTMLLKRHLNRQIYDISFFEVGKVFKKVNNSFSEENLLGVIATGKRQLDPWRLYVEDKNWSFYPFKGIFENFFRSFGIIDWEISSDVSYVFHPSISCSFVVKDKKVLEIGEVNPRILHNWEINQTLFYAQLFIDKFLDLLEFKNTKHVFSVFPAATRDISILVSKEIFYSKIRNEIKMLNCPILENITILDVYQGKGIPEDMKSITLSLRFRSEEKTLSNEEITEWIEKIIKKLKDSLGIQIRSVNN</sequence>
<evidence type="ECO:0000259" key="17">
    <source>
        <dbReference type="PROSITE" id="PS50886"/>
    </source>
</evidence>
<dbReference type="PROSITE" id="PS51483">
    <property type="entry name" value="B5"/>
    <property type="match status" value="1"/>
</dbReference>
<dbReference type="Pfam" id="PF03483">
    <property type="entry name" value="B3_4"/>
    <property type="match status" value="1"/>
</dbReference>
<evidence type="ECO:0000256" key="7">
    <source>
        <dbReference type="ARBA" id="ARBA00022723"/>
    </source>
</evidence>
<dbReference type="KEGG" id="taci:TDSAC_0660"/>
<evidence type="ECO:0000256" key="10">
    <source>
        <dbReference type="ARBA" id="ARBA00022842"/>
    </source>
</evidence>
<keyword evidence="4 15" id="KW-0963">Cytoplasm</keyword>
<dbReference type="GO" id="GO:0006432">
    <property type="term" value="P:phenylalanyl-tRNA aminoacylation"/>
    <property type="evidence" value="ECO:0007669"/>
    <property type="project" value="UniProtKB-UniRule"/>
</dbReference>
<dbReference type="InterPro" id="IPR005121">
    <property type="entry name" value="Fdx_antiC-bd"/>
</dbReference>
<evidence type="ECO:0000256" key="14">
    <source>
        <dbReference type="ARBA" id="ARBA00049255"/>
    </source>
</evidence>
<dbReference type="InterPro" id="IPR033714">
    <property type="entry name" value="tRNA_bind_bactPheRS"/>
</dbReference>
<dbReference type="FunFam" id="3.30.70.380:FF:000001">
    <property type="entry name" value="Phenylalanine--tRNA ligase beta subunit"/>
    <property type="match status" value="1"/>
</dbReference>
<comment type="catalytic activity">
    <reaction evidence="14 15">
        <text>tRNA(Phe) + L-phenylalanine + ATP = L-phenylalanyl-tRNA(Phe) + AMP + diphosphate + H(+)</text>
        <dbReference type="Rhea" id="RHEA:19413"/>
        <dbReference type="Rhea" id="RHEA-COMP:9668"/>
        <dbReference type="Rhea" id="RHEA-COMP:9699"/>
        <dbReference type="ChEBI" id="CHEBI:15378"/>
        <dbReference type="ChEBI" id="CHEBI:30616"/>
        <dbReference type="ChEBI" id="CHEBI:33019"/>
        <dbReference type="ChEBI" id="CHEBI:58095"/>
        <dbReference type="ChEBI" id="CHEBI:78442"/>
        <dbReference type="ChEBI" id="CHEBI:78531"/>
        <dbReference type="ChEBI" id="CHEBI:456215"/>
        <dbReference type="EC" id="6.1.1.20"/>
    </reaction>
</comment>
<keyword evidence="12 15" id="KW-0648">Protein biosynthesis</keyword>
<feature type="binding site" evidence="15">
    <location>
        <position position="452"/>
    </location>
    <ligand>
        <name>Mg(2+)</name>
        <dbReference type="ChEBI" id="CHEBI:18420"/>
        <note>shared with alpha subunit</note>
    </ligand>
</feature>
<keyword evidence="7 15" id="KW-0479">Metal-binding</keyword>
<dbReference type="SUPFAM" id="SSF55681">
    <property type="entry name" value="Class II aaRS and biotin synthetases"/>
    <property type="match status" value="1"/>
</dbReference>
<evidence type="ECO:0000256" key="6">
    <source>
        <dbReference type="ARBA" id="ARBA00022598"/>
    </source>
</evidence>
<dbReference type="SMART" id="SM00874">
    <property type="entry name" value="B5"/>
    <property type="match status" value="1"/>
</dbReference>
<evidence type="ECO:0000256" key="2">
    <source>
        <dbReference type="ARBA" id="ARBA00008653"/>
    </source>
</evidence>
<evidence type="ECO:0000256" key="8">
    <source>
        <dbReference type="ARBA" id="ARBA00022741"/>
    </source>
</evidence>
<keyword evidence="6 15" id="KW-0436">Ligase</keyword>
<accession>A0A2R4VZQ2</accession>
<dbReference type="EMBL" id="CP020921">
    <property type="protein sequence ID" value="AWB10033.1"/>
    <property type="molecule type" value="Genomic_DNA"/>
</dbReference>
<feature type="binding site" evidence="15">
    <location>
        <position position="458"/>
    </location>
    <ligand>
        <name>Mg(2+)</name>
        <dbReference type="ChEBI" id="CHEBI:18420"/>
        <note>shared with alpha subunit</note>
    </ligand>
</feature>
<keyword evidence="13 15" id="KW-0030">Aminoacyl-tRNA synthetase</keyword>
<dbReference type="InterPro" id="IPR004532">
    <property type="entry name" value="Phe-tRNA-ligase_IIc_bsu_bact"/>
</dbReference>
<reference evidence="20 21" key="1">
    <citation type="submission" date="2017-04" db="EMBL/GenBank/DDBJ databases">
        <title>Genomic insights into metabolism of Thermodesulfobium acidiphilum.</title>
        <authorList>
            <person name="Toshchakov S.V."/>
            <person name="Frolov E.N."/>
            <person name="Kublanov I.V."/>
            <person name="Samarov N.I."/>
            <person name="Novikov A."/>
            <person name="Lebedinsky A.V."/>
            <person name="Bonch-Osmolovskaya E.A."/>
            <person name="Chernyh N.A."/>
        </authorList>
    </citation>
    <scope>NUCLEOTIDE SEQUENCE [LARGE SCALE GENOMIC DNA]</scope>
    <source>
        <strain evidence="20 21">3127-1</strain>
    </source>
</reference>
<evidence type="ECO:0000256" key="3">
    <source>
        <dbReference type="ARBA" id="ARBA00011209"/>
    </source>
</evidence>
<dbReference type="Gene3D" id="3.30.56.10">
    <property type="match status" value="2"/>
</dbReference>
<feature type="domain" description="TRNA-binding" evidence="17">
    <location>
        <begin position="39"/>
        <end position="148"/>
    </location>
</feature>
<dbReference type="Gene3D" id="3.30.70.380">
    <property type="entry name" value="Ferrodoxin-fold anticodon-binding domain"/>
    <property type="match status" value="1"/>
</dbReference>
<dbReference type="GO" id="GO:0000049">
    <property type="term" value="F:tRNA binding"/>
    <property type="evidence" value="ECO:0007669"/>
    <property type="project" value="UniProtKB-UniRule"/>
</dbReference>
<keyword evidence="8 15" id="KW-0547">Nucleotide-binding</keyword>
<organism evidence="20 21">
    <name type="scientific">Thermodesulfobium acidiphilum</name>
    <dbReference type="NCBI Taxonomy" id="1794699"/>
    <lineage>
        <taxon>Bacteria</taxon>
        <taxon>Pseudomonadati</taxon>
        <taxon>Thermodesulfobiota</taxon>
        <taxon>Thermodesulfobiia</taxon>
        <taxon>Thermodesulfobiales</taxon>
        <taxon>Thermodesulfobiaceae</taxon>
        <taxon>Thermodesulfobium</taxon>
    </lineage>
</organism>
<comment type="cofactor">
    <cofactor evidence="15">
        <name>Mg(2+)</name>
        <dbReference type="ChEBI" id="CHEBI:18420"/>
    </cofactor>
    <text evidence="15">Binds 2 magnesium ions per tetramer.</text>
</comment>
<keyword evidence="11 16" id="KW-0694">RNA-binding</keyword>
<feature type="domain" description="B5" evidence="19">
    <location>
        <begin position="399"/>
        <end position="474"/>
    </location>
</feature>
<dbReference type="Pfam" id="PF01588">
    <property type="entry name" value="tRNA_bind"/>
    <property type="match status" value="1"/>
</dbReference>
<evidence type="ECO:0000256" key="13">
    <source>
        <dbReference type="ARBA" id="ARBA00023146"/>
    </source>
</evidence>
<dbReference type="PROSITE" id="PS51447">
    <property type="entry name" value="FDX_ACB"/>
    <property type="match status" value="1"/>
</dbReference>
<evidence type="ECO:0000256" key="11">
    <source>
        <dbReference type="ARBA" id="ARBA00022884"/>
    </source>
</evidence>
<dbReference type="InterPro" id="IPR005147">
    <property type="entry name" value="tRNA_synthase_B5-dom"/>
</dbReference>
<dbReference type="GO" id="GO:0005524">
    <property type="term" value="F:ATP binding"/>
    <property type="evidence" value="ECO:0007669"/>
    <property type="project" value="UniProtKB-UniRule"/>
</dbReference>
<dbReference type="InterPro" id="IPR036690">
    <property type="entry name" value="Fdx_antiC-bd_sf"/>
</dbReference>
<evidence type="ECO:0000256" key="9">
    <source>
        <dbReference type="ARBA" id="ARBA00022840"/>
    </source>
</evidence>
<keyword evidence="9 15" id="KW-0067">ATP-binding</keyword>
<dbReference type="GO" id="GO:0000287">
    <property type="term" value="F:magnesium ion binding"/>
    <property type="evidence" value="ECO:0007669"/>
    <property type="project" value="UniProtKB-UniRule"/>
</dbReference>
<evidence type="ECO:0000256" key="5">
    <source>
        <dbReference type="ARBA" id="ARBA00022555"/>
    </source>
</evidence>
<feature type="binding site" evidence="15">
    <location>
        <position position="461"/>
    </location>
    <ligand>
        <name>Mg(2+)</name>
        <dbReference type="ChEBI" id="CHEBI:18420"/>
        <note>shared with alpha subunit</note>
    </ligand>
</feature>